<dbReference type="GO" id="GO:0046983">
    <property type="term" value="F:protein dimerization activity"/>
    <property type="evidence" value="ECO:0007669"/>
    <property type="project" value="InterPro"/>
</dbReference>
<comment type="subcellular location">
    <subcellularLocation>
        <location evidence="1">Nucleus</location>
    </subcellularLocation>
</comment>
<dbReference type="GO" id="GO:0005634">
    <property type="term" value="C:nucleus"/>
    <property type="evidence" value="ECO:0007669"/>
    <property type="project" value="UniProtKB-SubCell"/>
</dbReference>
<evidence type="ECO:0000256" key="2">
    <source>
        <dbReference type="ARBA" id="ARBA00023015"/>
    </source>
</evidence>
<evidence type="ECO:0000259" key="7">
    <source>
        <dbReference type="PROSITE" id="PS50888"/>
    </source>
</evidence>
<dbReference type="GO" id="GO:0048766">
    <property type="term" value="P:root hair initiation"/>
    <property type="evidence" value="ECO:0007669"/>
    <property type="project" value="UniProtKB-ARBA"/>
</dbReference>
<gene>
    <name evidence="8" type="primary">BHLH54</name>
    <name evidence="8" type="ORF">SDJN03_08117</name>
</gene>
<dbReference type="Pfam" id="PF00010">
    <property type="entry name" value="HLH"/>
    <property type="match status" value="1"/>
</dbReference>
<comment type="caution">
    <text evidence="8">The sequence shown here is derived from an EMBL/GenBank/DDBJ whole genome shotgun (WGS) entry which is preliminary data.</text>
</comment>
<keyword evidence="2" id="KW-0805">Transcription regulation</keyword>
<dbReference type="EMBL" id="JAGKQH010000005">
    <property type="protein sequence ID" value="KAG6598339.1"/>
    <property type="molecule type" value="Genomic_DNA"/>
</dbReference>
<dbReference type="CDD" id="cd11454">
    <property type="entry name" value="bHLH_AtIND_like"/>
    <property type="match status" value="1"/>
</dbReference>
<reference evidence="8 9" key="1">
    <citation type="journal article" date="2021" name="Hortic Res">
        <title>The domestication of Cucurbita argyrosperma as revealed by the genome of its wild relative.</title>
        <authorList>
            <person name="Barrera-Redondo J."/>
            <person name="Sanchez-de la Vega G."/>
            <person name="Aguirre-Liguori J.A."/>
            <person name="Castellanos-Morales G."/>
            <person name="Gutierrez-Guerrero Y.T."/>
            <person name="Aguirre-Dugua X."/>
            <person name="Aguirre-Planter E."/>
            <person name="Tenaillon M.I."/>
            <person name="Lira-Saade R."/>
            <person name="Eguiarte L.E."/>
        </authorList>
    </citation>
    <scope>NUCLEOTIDE SEQUENCE [LARGE SCALE GENOMIC DNA]</scope>
    <source>
        <strain evidence="8">JBR-2021</strain>
    </source>
</reference>
<feature type="non-terminal residue" evidence="8">
    <location>
        <position position="1"/>
    </location>
</feature>
<dbReference type="GO" id="GO:0000981">
    <property type="term" value="F:DNA-binding transcription factor activity, RNA polymerase II-specific"/>
    <property type="evidence" value="ECO:0007669"/>
    <property type="project" value="TreeGrafter"/>
</dbReference>
<accession>A0AAV6NJW3</accession>
<keyword evidence="9" id="KW-1185">Reference proteome</keyword>
<dbReference type="FunFam" id="4.10.280.10:FF:000022">
    <property type="entry name" value="Basic helix-loop-helix transcription factor"/>
    <property type="match status" value="1"/>
</dbReference>
<keyword evidence="5" id="KW-0539">Nucleus</keyword>
<feature type="domain" description="BHLH" evidence="7">
    <location>
        <begin position="259"/>
        <end position="308"/>
    </location>
</feature>
<dbReference type="InterPro" id="IPR045843">
    <property type="entry name" value="IND-like"/>
</dbReference>
<sequence>MEALGGFSDGEWESFAAMFSLEEVDQSHIPISNHANPSTELQLPDNGGSSWFYSLDAFVPNLQSYCVKQDTRSCSSCITTDNSHAAFLFPNSTDFFTPIDEGNFGSSCFSDVLIEEVDKALDTAAAGEDSSTERFVEINVVQGNYPALPPPSQLVDSTGAAKEPMALKRKVNNEDISDNQNKKTRVSADGQKKKKTEERKKNEKRKGKSVEEEGNAGGASEGQCSISYSSDQEENGSQEGQGATSDGGLTRKGRASRGSATDPQSLYARKRRERINERLRMLQKLVPNGTKVDISTMLEEAVHYVKFLQLQIKLLSSDELWMFAPLAYNGLDLGLHQKLSPFGSSLPL</sequence>
<evidence type="ECO:0000313" key="9">
    <source>
        <dbReference type="Proteomes" id="UP000685013"/>
    </source>
</evidence>
<evidence type="ECO:0000256" key="3">
    <source>
        <dbReference type="ARBA" id="ARBA00023125"/>
    </source>
</evidence>
<dbReference type="Proteomes" id="UP000685013">
    <property type="component" value="Chromosome 5"/>
</dbReference>
<dbReference type="PANTHER" id="PTHR16223">
    <property type="entry name" value="TRANSCRIPTION FACTOR BHLH83-RELATED"/>
    <property type="match status" value="1"/>
</dbReference>
<evidence type="ECO:0000256" key="6">
    <source>
        <dbReference type="SAM" id="MobiDB-lite"/>
    </source>
</evidence>
<evidence type="ECO:0000256" key="1">
    <source>
        <dbReference type="ARBA" id="ARBA00004123"/>
    </source>
</evidence>
<evidence type="ECO:0000256" key="5">
    <source>
        <dbReference type="ARBA" id="ARBA00023242"/>
    </source>
</evidence>
<protein>
    <submittedName>
        <fullName evidence="8">Transcription factor basic helix-loop-helix 54</fullName>
    </submittedName>
</protein>
<name>A0AAV6NJW3_9ROSI</name>
<dbReference type="AlphaFoldDB" id="A0AAV6NJW3"/>
<feature type="region of interest" description="Disordered" evidence="6">
    <location>
        <begin position="168"/>
        <end position="272"/>
    </location>
</feature>
<evidence type="ECO:0000256" key="4">
    <source>
        <dbReference type="ARBA" id="ARBA00023163"/>
    </source>
</evidence>
<keyword evidence="3" id="KW-0238">DNA-binding</keyword>
<keyword evidence="4" id="KW-0804">Transcription</keyword>
<dbReference type="PROSITE" id="PS50888">
    <property type="entry name" value="BHLH"/>
    <property type="match status" value="1"/>
</dbReference>
<proteinExistence type="predicted"/>
<organism evidence="8 9">
    <name type="scientific">Cucurbita argyrosperma subsp. sororia</name>
    <dbReference type="NCBI Taxonomy" id="37648"/>
    <lineage>
        <taxon>Eukaryota</taxon>
        <taxon>Viridiplantae</taxon>
        <taxon>Streptophyta</taxon>
        <taxon>Embryophyta</taxon>
        <taxon>Tracheophyta</taxon>
        <taxon>Spermatophyta</taxon>
        <taxon>Magnoliopsida</taxon>
        <taxon>eudicotyledons</taxon>
        <taxon>Gunneridae</taxon>
        <taxon>Pentapetalae</taxon>
        <taxon>rosids</taxon>
        <taxon>fabids</taxon>
        <taxon>Cucurbitales</taxon>
        <taxon>Cucurbitaceae</taxon>
        <taxon>Cucurbiteae</taxon>
        <taxon>Cucurbita</taxon>
    </lineage>
</organism>
<dbReference type="PANTHER" id="PTHR16223:SF338">
    <property type="entry name" value="TRANSCRIPTION FACTOR RSL2"/>
    <property type="match status" value="1"/>
</dbReference>
<evidence type="ECO:0000313" key="8">
    <source>
        <dbReference type="EMBL" id="KAG6598339.1"/>
    </source>
</evidence>
<dbReference type="InterPro" id="IPR011598">
    <property type="entry name" value="bHLH_dom"/>
</dbReference>
<dbReference type="GO" id="GO:0000978">
    <property type="term" value="F:RNA polymerase II cis-regulatory region sequence-specific DNA binding"/>
    <property type="evidence" value="ECO:0007669"/>
    <property type="project" value="TreeGrafter"/>
</dbReference>
<dbReference type="SMART" id="SM00353">
    <property type="entry name" value="HLH"/>
    <property type="match status" value="1"/>
</dbReference>